<reference evidence="4" key="1">
    <citation type="submission" date="2019-08" db="EMBL/GenBank/DDBJ databases">
        <authorList>
            <person name="Kucharzyk K."/>
            <person name="Murdoch R.W."/>
            <person name="Higgins S."/>
            <person name="Loffler F."/>
        </authorList>
    </citation>
    <scope>NUCLEOTIDE SEQUENCE</scope>
</reference>
<dbReference type="PANTHER" id="PTHR30627">
    <property type="entry name" value="PEPTIDOGLYCAN D,D-TRANSPEPTIDASE"/>
    <property type="match status" value="1"/>
</dbReference>
<dbReference type="GO" id="GO:0005886">
    <property type="term" value="C:plasma membrane"/>
    <property type="evidence" value="ECO:0007669"/>
    <property type="project" value="TreeGrafter"/>
</dbReference>
<dbReference type="GO" id="GO:0071555">
    <property type="term" value="P:cell wall organization"/>
    <property type="evidence" value="ECO:0007669"/>
    <property type="project" value="TreeGrafter"/>
</dbReference>
<keyword evidence="2" id="KW-0472">Membrane</keyword>
<comment type="subcellular location">
    <subcellularLocation>
        <location evidence="1">Membrane</location>
    </subcellularLocation>
</comment>
<organism evidence="4">
    <name type="scientific">bioreactor metagenome</name>
    <dbReference type="NCBI Taxonomy" id="1076179"/>
    <lineage>
        <taxon>unclassified sequences</taxon>
        <taxon>metagenomes</taxon>
        <taxon>ecological metagenomes</taxon>
    </lineage>
</organism>
<dbReference type="InterPro" id="IPR012338">
    <property type="entry name" value="Beta-lactam/transpept-like"/>
</dbReference>
<dbReference type="AlphaFoldDB" id="A0A645ELM8"/>
<feature type="domain" description="Penicillin-binding protein transpeptidase" evidence="3">
    <location>
        <begin position="1"/>
        <end position="86"/>
    </location>
</feature>
<sequence length="110" mass="11751">MMEASVASPEMTTADSKTIDGYRMAGKSGTAQKADQYGNYNGGYTGSYVAVAPAEDPQILVYVVIDEPVNGYYGGTVAFPTARQMMMQALPRYGIAPSTDVPAYTDPLTY</sequence>
<name>A0A645ELM8_9ZZZZ</name>
<dbReference type="EC" id="3.4.16.4" evidence="4"/>
<dbReference type="PANTHER" id="PTHR30627:SF1">
    <property type="entry name" value="PEPTIDOGLYCAN D,D-TRANSPEPTIDASE FTSI"/>
    <property type="match status" value="1"/>
</dbReference>
<accession>A0A645ELM8</accession>
<gene>
    <name evidence="4" type="primary">pbpC_6</name>
    <name evidence="4" type="ORF">SDC9_148652</name>
</gene>
<dbReference type="SUPFAM" id="SSF56601">
    <property type="entry name" value="beta-lactamase/transpeptidase-like"/>
    <property type="match status" value="1"/>
</dbReference>
<comment type="caution">
    <text evidence="4">The sequence shown here is derived from an EMBL/GenBank/DDBJ whole genome shotgun (WGS) entry which is preliminary data.</text>
</comment>
<keyword evidence="4" id="KW-0645">Protease</keyword>
<evidence type="ECO:0000256" key="2">
    <source>
        <dbReference type="ARBA" id="ARBA00023136"/>
    </source>
</evidence>
<keyword evidence="4" id="KW-0121">Carboxypeptidase</keyword>
<proteinExistence type="predicted"/>
<dbReference type="GO" id="GO:0008658">
    <property type="term" value="F:penicillin binding"/>
    <property type="evidence" value="ECO:0007669"/>
    <property type="project" value="InterPro"/>
</dbReference>
<dbReference type="Gene3D" id="3.30.450.330">
    <property type="match status" value="1"/>
</dbReference>
<keyword evidence="4" id="KW-0378">Hydrolase</keyword>
<evidence type="ECO:0000259" key="3">
    <source>
        <dbReference type="Pfam" id="PF00905"/>
    </source>
</evidence>
<dbReference type="GO" id="GO:0009002">
    <property type="term" value="F:serine-type D-Ala-D-Ala carboxypeptidase activity"/>
    <property type="evidence" value="ECO:0007669"/>
    <property type="project" value="UniProtKB-EC"/>
</dbReference>
<dbReference type="Pfam" id="PF00905">
    <property type="entry name" value="Transpeptidase"/>
    <property type="match status" value="1"/>
</dbReference>
<protein>
    <submittedName>
        <fullName evidence="4">Putative peptidoglycan D,D-transpeptidase PbpC</fullName>
        <ecNumber evidence="4">3.4.16.4</ecNumber>
    </submittedName>
</protein>
<evidence type="ECO:0000313" key="4">
    <source>
        <dbReference type="EMBL" id="MPN01443.1"/>
    </source>
</evidence>
<dbReference type="InterPro" id="IPR050515">
    <property type="entry name" value="Beta-lactam/transpept"/>
</dbReference>
<evidence type="ECO:0000256" key="1">
    <source>
        <dbReference type="ARBA" id="ARBA00004370"/>
    </source>
</evidence>
<dbReference type="InterPro" id="IPR001460">
    <property type="entry name" value="PCN-bd_Tpept"/>
</dbReference>
<dbReference type="EMBL" id="VSSQ01047449">
    <property type="protein sequence ID" value="MPN01443.1"/>
    <property type="molecule type" value="Genomic_DNA"/>
</dbReference>